<evidence type="ECO:0000256" key="1">
    <source>
        <dbReference type="SAM" id="MobiDB-lite"/>
    </source>
</evidence>
<evidence type="ECO:0000259" key="3">
    <source>
        <dbReference type="Pfam" id="PF11258"/>
    </source>
</evidence>
<evidence type="ECO:0000313" key="6">
    <source>
        <dbReference type="Proteomes" id="UP000256388"/>
    </source>
</evidence>
<dbReference type="Gene3D" id="3.50.90.10">
    <property type="entry name" value="YerB-like"/>
    <property type="match status" value="1"/>
</dbReference>
<sequence>MKKSKYLSLIITLGILALAISPVQAAAGNLRNAAQPNPEDTPFPPIPMTPGNSGLNPLTGLPVQDPANLLLPPALVSVTNFPPTARPQAGLSFSPIVFELYIGEGMTRYLALFYGDYPQASIPSGSEDVQSELTAGLPQPEAASVGPVRSGRLPYEYVRKLYNGFIVMASAYQKVADQISDYVNVFGDDNTDPNSALIPVDKLEDIAKANESALGTDALTGMHFDSQVPPDGKNAPSLWIFYAYKNQVFWRYNPADGSYHRWQDNADGQTFIEQTDRLNGDPLAYNNVIVLFANHEVHNKYLIDIDLLYVKKGKALLFRDGQMYEIYWTTKSEDYEKTTGKLRPIRFIDADGNPFPLKPGQTWIELVTPYTTYWETVDSEKYNQLVAGRSKGSGYWGLYFNLDD</sequence>
<proteinExistence type="predicted"/>
<keyword evidence="2" id="KW-0732">Signal</keyword>
<dbReference type="InterPro" id="IPR035328">
    <property type="entry name" value="DUF3048_C"/>
</dbReference>
<feature type="domain" description="DUF3048" evidence="4">
    <location>
        <begin position="242"/>
        <end position="364"/>
    </location>
</feature>
<dbReference type="Proteomes" id="UP000256388">
    <property type="component" value="Unassembled WGS sequence"/>
</dbReference>
<dbReference type="AlphaFoldDB" id="A0A347ZNL5"/>
<keyword evidence="6" id="KW-1185">Reference proteome</keyword>
<evidence type="ECO:0000259" key="4">
    <source>
        <dbReference type="Pfam" id="PF17479"/>
    </source>
</evidence>
<accession>A0A347ZNL5</accession>
<feature type="region of interest" description="Disordered" evidence="1">
    <location>
        <begin position="32"/>
        <end position="55"/>
    </location>
</feature>
<dbReference type="Pfam" id="PF17479">
    <property type="entry name" value="DUF3048_C"/>
    <property type="match status" value="1"/>
</dbReference>
<dbReference type="RefSeq" id="WP_116225152.1">
    <property type="nucleotide sequence ID" value="NZ_AP018437.1"/>
</dbReference>
<name>A0A347ZNL5_9CHLR</name>
<feature type="compositionally biased region" description="Pro residues" evidence="1">
    <location>
        <begin position="39"/>
        <end position="48"/>
    </location>
</feature>
<dbReference type="EMBL" id="QUMS01000002">
    <property type="protein sequence ID" value="REG08499.1"/>
    <property type="molecule type" value="Genomic_DNA"/>
</dbReference>
<evidence type="ECO:0000313" key="5">
    <source>
        <dbReference type="EMBL" id="REG08499.1"/>
    </source>
</evidence>
<dbReference type="InterPro" id="IPR023158">
    <property type="entry name" value="YerB-like_sf"/>
</dbReference>
<feature type="chain" id="PRO_5030063546" evidence="2">
    <location>
        <begin position="26"/>
        <end position="404"/>
    </location>
</feature>
<dbReference type="OrthoDB" id="156071at2"/>
<evidence type="ECO:0000256" key="2">
    <source>
        <dbReference type="SAM" id="SignalP"/>
    </source>
</evidence>
<comment type="caution">
    <text evidence="5">The sequence shown here is derived from an EMBL/GenBank/DDBJ whole genome shotgun (WGS) entry which is preliminary data.</text>
</comment>
<feature type="signal peptide" evidence="2">
    <location>
        <begin position="1"/>
        <end position="25"/>
    </location>
</feature>
<gene>
    <name evidence="5" type="ORF">DFR64_1866</name>
</gene>
<protein>
    <submittedName>
        <fullName evidence="5">DUF3048 family protein</fullName>
    </submittedName>
</protein>
<dbReference type="Pfam" id="PF11258">
    <property type="entry name" value="DUF3048"/>
    <property type="match status" value="1"/>
</dbReference>
<reference evidence="5 6" key="1">
    <citation type="submission" date="2018-08" db="EMBL/GenBank/DDBJ databases">
        <title>Genomic Encyclopedia of Type Strains, Phase IV (KMG-IV): sequencing the most valuable type-strain genomes for metagenomic binning, comparative biology and taxonomic classification.</title>
        <authorList>
            <person name="Goeker M."/>
        </authorList>
    </citation>
    <scope>NUCLEOTIDE SEQUENCE [LARGE SCALE GENOMIC DNA]</scope>
    <source>
        <strain evidence="5 6">DSM 23923</strain>
    </source>
</reference>
<dbReference type="InterPro" id="IPR021416">
    <property type="entry name" value="DUF3048_N"/>
</dbReference>
<dbReference type="SUPFAM" id="SSF159774">
    <property type="entry name" value="YerB-like"/>
    <property type="match status" value="1"/>
</dbReference>
<feature type="domain" description="DUF3048" evidence="3">
    <location>
        <begin position="58"/>
        <end position="184"/>
    </location>
</feature>
<organism evidence="5 6">
    <name type="scientific">Pelolinea submarina</name>
    <dbReference type="NCBI Taxonomy" id="913107"/>
    <lineage>
        <taxon>Bacteria</taxon>
        <taxon>Bacillati</taxon>
        <taxon>Chloroflexota</taxon>
        <taxon>Anaerolineae</taxon>
        <taxon>Anaerolineales</taxon>
        <taxon>Anaerolineaceae</taxon>
        <taxon>Pelolinea</taxon>
    </lineage>
</organism>